<dbReference type="AlphaFoldDB" id="A0AAV7VKZ5"/>
<dbReference type="EMBL" id="JANPWB010000003">
    <property type="protein sequence ID" value="KAJ1200822.1"/>
    <property type="molecule type" value="Genomic_DNA"/>
</dbReference>
<gene>
    <name evidence="1" type="ORF">NDU88_004643</name>
</gene>
<organism evidence="1 2">
    <name type="scientific">Pleurodeles waltl</name>
    <name type="common">Iberian ribbed newt</name>
    <dbReference type="NCBI Taxonomy" id="8319"/>
    <lineage>
        <taxon>Eukaryota</taxon>
        <taxon>Metazoa</taxon>
        <taxon>Chordata</taxon>
        <taxon>Craniata</taxon>
        <taxon>Vertebrata</taxon>
        <taxon>Euteleostomi</taxon>
        <taxon>Amphibia</taxon>
        <taxon>Batrachia</taxon>
        <taxon>Caudata</taxon>
        <taxon>Salamandroidea</taxon>
        <taxon>Salamandridae</taxon>
        <taxon>Pleurodelinae</taxon>
        <taxon>Pleurodeles</taxon>
    </lineage>
</organism>
<keyword evidence="2" id="KW-1185">Reference proteome</keyword>
<sequence>MCNNCMTHCHSKMRAWLKRQMEQRAAAAYGLPATGAVRAGTQCGPAGPHAAAPGGGKPLLRALFTPSLRTASTSLSGPTAQTSCRSTRKGLLGLQLERGSTIRDCVLGLLMQWLNDEGYRAFYIKDKTSHH</sequence>
<accession>A0AAV7VKZ5</accession>
<comment type="caution">
    <text evidence="1">The sequence shown here is derived from an EMBL/GenBank/DDBJ whole genome shotgun (WGS) entry which is preliminary data.</text>
</comment>
<name>A0AAV7VKZ5_PLEWA</name>
<evidence type="ECO:0000313" key="1">
    <source>
        <dbReference type="EMBL" id="KAJ1200822.1"/>
    </source>
</evidence>
<evidence type="ECO:0000313" key="2">
    <source>
        <dbReference type="Proteomes" id="UP001066276"/>
    </source>
</evidence>
<reference evidence="1" key="1">
    <citation type="journal article" date="2022" name="bioRxiv">
        <title>Sequencing and chromosome-scale assembly of the giantPleurodeles waltlgenome.</title>
        <authorList>
            <person name="Brown T."/>
            <person name="Elewa A."/>
            <person name="Iarovenko S."/>
            <person name="Subramanian E."/>
            <person name="Araus A.J."/>
            <person name="Petzold A."/>
            <person name="Susuki M."/>
            <person name="Suzuki K.-i.T."/>
            <person name="Hayashi T."/>
            <person name="Toyoda A."/>
            <person name="Oliveira C."/>
            <person name="Osipova E."/>
            <person name="Leigh N.D."/>
            <person name="Simon A."/>
            <person name="Yun M.H."/>
        </authorList>
    </citation>
    <scope>NUCLEOTIDE SEQUENCE</scope>
    <source>
        <strain evidence="1">20211129_DDA</strain>
        <tissue evidence="1">Liver</tissue>
    </source>
</reference>
<protein>
    <submittedName>
        <fullName evidence="1">Uncharacterized protein</fullName>
    </submittedName>
</protein>
<dbReference type="Proteomes" id="UP001066276">
    <property type="component" value="Chromosome 2_1"/>
</dbReference>
<proteinExistence type="predicted"/>